<sequence length="296" mass="33761">MRHIRRSTGVIFPVKRQVPAASGNEMKRFVFIISFPTIMNFVMISKKTKADDSAFAMHGSNQRAKQNLLLNDGIIAAGSAETDFPDQCFQNRSFQFPAVFKRVDGSQRVLQLQERLRECFWCKFLLKIFREDLFQQFIFFFLKGSQHGICALKRGAPVIFPAGSGIFFWFRRDLNTPGNKDGRCQEHRLKSGNSDDLLFHRGSFGVAALISTILIDFVKYIISAYFQVLKSKNIYFFNIHNLKGSVYNQSLLFPNLISNRSCILLKTQAVFVCVSRTGRYLPASPSSLFTVSFTIL</sequence>
<comment type="caution">
    <text evidence="2">The sequence shown here is derived from an EMBL/GenBank/DDBJ whole genome shotgun (WGS) entry which is preliminary data.</text>
</comment>
<keyword evidence="1" id="KW-1133">Transmembrane helix</keyword>
<evidence type="ECO:0000313" key="3">
    <source>
        <dbReference type="Proteomes" id="UP000576225"/>
    </source>
</evidence>
<feature type="transmembrane region" description="Helical" evidence="1">
    <location>
        <begin position="204"/>
        <end position="222"/>
    </location>
</feature>
<dbReference type="Proteomes" id="UP000576225">
    <property type="component" value="Unassembled WGS sequence"/>
</dbReference>
<protein>
    <submittedName>
        <fullName evidence="2">Uncharacterized protein</fullName>
    </submittedName>
</protein>
<accession>A0A848AWD2</accession>
<keyword evidence="1" id="KW-0472">Membrane</keyword>
<gene>
    <name evidence="2" type="ORF">HF882_02915</name>
</gene>
<dbReference type="AlphaFoldDB" id="A0A848AWD2"/>
<proteinExistence type="predicted"/>
<dbReference type="RefSeq" id="WP_168961536.1">
    <property type="nucleotide sequence ID" value="NZ_JABAEW010000003.1"/>
</dbReference>
<organism evidence="2 3">
    <name type="scientific">Victivallis vadensis</name>
    <dbReference type="NCBI Taxonomy" id="172901"/>
    <lineage>
        <taxon>Bacteria</taxon>
        <taxon>Pseudomonadati</taxon>
        <taxon>Lentisphaerota</taxon>
        <taxon>Lentisphaeria</taxon>
        <taxon>Victivallales</taxon>
        <taxon>Victivallaceae</taxon>
        <taxon>Victivallis</taxon>
    </lineage>
</organism>
<keyword evidence="1" id="KW-0812">Transmembrane</keyword>
<evidence type="ECO:0000256" key="1">
    <source>
        <dbReference type="SAM" id="Phobius"/>
    </source>
</evidence>
<evidence type="ECO:0000313" key="2">
    <source>
        <dbReference type="EMBL" id="NMD85529.1"/>
    </source>
</evidence>
<dbReference type="EMBL" id="JABAEW010000003">
    <property type="protein sequence ID" value="NMD85529.1"/>
    <property type="molecule type" value="Genomic_DNA"/>
</dbReference>
<name>A0A848AWD2_9BACT</name>
<reference evidence="2 3" key="1">
    <citation type="submission" date="2020-04" db="EMBL/GenBank/DDBJ databases">
        <authorList>
            <person name="Hitch T.C.A."/>
            <person name="Wylensek D."/>
            <person name="Clavel T."/>
        </authorList>
    </citation>
    <scope>NUCLEOTIDE SEQUENCE [LARGE SCALE GENOMIC DNA]</scope>
    <source>
        <strain evidence="2 3">COR2-253-APC-1A</strain>
    </source>
</reference>